<dbReference type="OrthoDB" id="7003488at2"/>
<organism evidence="4 5">
    <name type="scientific">Pseudomonas fluorescens</name>
    <dbReference type="NCBI Taxonomy" id="294"/>
    <lineage>
        <taxon>Bacteria</taxon>
        <taxon>Pseudomonadati</taxon>
        <taxon>Pseudomonadota</taxon>
        <taxon>Gammaproteobacteria</taxon>
        <taxon>Pseudomonadales</taxon>
        <taxon>Pseudomonadaceae</taxon>
        <taxon>Pseudomonas</taxon>
    </lineage>
</organism>
<accession>A0A5E7U0T5</accession>
<dbReference type="EMBL" id="CABVJE010000011">
    <property type="protein sequence ID" value="VVQ04340.1"/>
    <property type="molecule type" value="Genomic_DNA"/>
</dbReference>
<feature type="domain" description="Dermonecrotic toxin N-terminal" evidence="3">
    <location>
        <begin position="391"/>
        <end position="635"/>
    </location>
</feature>
<name>A0A5E7U0T5_PSEFL</name>
<gene>
    <name evidence="4" type="ORF">PS938_02803</name>
</gene>
<evidence type="ECO:0000313" key="4">
    <source>
        <dbReference type="EMBL" id="VVQ04340.1"/>
    </source>
</evidence>
<sequence length="1630" mass="182284">MQNQSAITPPGAVSPPPSSLDTSNAPAQAVALGFASRPTLRQVARQVLQASILEHYPPLAVDLDITRLAIPNQTGGWDLKLLIDVALDYLGNDTRLNLTEEIDGRTHFLTNRVPSRLTYEAQGPKRPDMGVIQEKIQALALTLGTHFQEALTAYWNQADETGATRWKWLGDLLATGLNSAASLLPAAQKQCRAALYELARHPDRRERQAIPHPDGFVHAYCLETCLIRNGESRSFMTPDLLVVQGNQIFLYRASGRLESHPTMEAFNQAWGREVERQFIADKVVIKRSEPDGNIFDIQAALLLECQLENLDAIRLPADQGVRPLEDLFAASTDPTPYFSLAPVPGQQAAEKIRSTLPQWLKDASANDRAEYRQWLVEQARLQRQTAGKSFLDGIENLHDFTANALRDQLRKDHPDADCEPDDLLLNFQVAAGDLGSGFITRVPMTLIELAIQNLSAAPSGSMTITDKTGKAVPQWLTPDYILGEKGLLSSTEGLISRVNIGERYPQTLKKLLLDDNSESQRREMRFGQALKVHLPLQALEHKIRGEHGVSALGYRYVKAVMHTHAPERVVDGNDIVVRALSFIRKPGAAADVVDNMFIIEPRDIAIGPHILYRPVYQDSLRQFASREALFNAIAQPGALQDSVLNWLPDKARPIYSHDGFNSPHILRFGLGDDTVRWEKPEPAQLGQDSDTDAVPGSLAQALTNGNLTQYLYGRNARALIDLSDRESVSNAESRWATLREGGWLLFNAVLLPLLRGPAMVAGWMLQMAASLENDVTALHSNDPTARELAWVDLLLNIGLILLHAPSRAHPSDPSAPRLHPVEPPLKLADLRRPLLDATPLTTVIEQGMIGLPAEPPAADKTQVDFIHSTARDSSGRRLLNALLELNVAWPVPVPAPAETGTLKGLYRIDHQWHASVGGLLFKVNVVAGVGDVYIIHPQKPLHPGFKLKTDGQGRWSLDPGLKLQGGGPKNRLKAKLAEIDKKRDQANIEVSRIGGIVSTLATQAKDMDQQLDAAKKQYESAHNELGAARVRLRASPEDQALLDAHRLKVIARSRNRLNFQILQERDQVIVDQLIQARRDLIQAYRQLKDVDSRFDYEQKATDEYGAILMHHELRIYRLASLYLASFISEQGESLIELQYNINDIEGAQRMYDLLETNFAASERHAQAIIALDEALTELAQNFKTGPAQRLKYLKGHPDRRFSNRVTALLESLDVLNTLSIDTTVEAKTPQEQYFLKVHEDRLGAMSALEDSHLDLLSTDGFTAQERKDVLINLIKHYKRRLQINTSLLELESPLIRPRYMSLLMERLEIVRENAETELADLLREDEFLPVLPVAFKPVKAPSQTKRVFKSRDNGDLVGELEPATTGMPFATIVTRNPLTLQVSGRFMEHPNEGWVEIVDAAPVRPTPTPQPRSFAALRTEGQRLIDEIPAIERSIEFQKRKLSDPQRRDELNPRDWSDMLEHQAERIETLASELEQAHPANPGISAVLESLRNTSAATRLKGQQHCIEGYKAQRPRQESIEYLRDRQAVDIGLVQALKRTAAKDYLTEFAIREKNSVKVLWYAHFHYAQSNSAPSTYTIAHLKRPEHRFVTLKDLIAQAGSDNQLIIRDLYSPITPPRDQRLFLDLVPDQ</sequence>
<keyword evidence="1" id="KW-0175">Coiled coil</keyword>
<feature type="coiled-coil region" evidence="1">
    <location>
        <begin position="969"/>
        <end position="1031"/>
    </location>
</feature>
<evidence type="ECO:0000259" key="3">
    <source>
        <dbReference type="Pfam" id="PF20178"/>
    </source>
</evidence>
<reference evidence="4 5" key="1">
    <citation type="submission" date="2019-09" db="EMBL/GenBank/DDBJ databases">
        <authorList>
            <person name="Chandra G."/>
            <person name="Truman W A."/>
        </authorList>
    </citation>
    <scope>NUCLEOTIDE SEQUENCE [LARGE SCALE GENOMIC DNA]</scope>
    <source>
        <strain evidence="4">PS938</strain>
    </source>
</reference>
<evidence type="ECO:0000256" key="1">
    <source>
        <dbReference type="SAM" id="Coils"/>
    </source>
</evidence>
<dbReference type="Pfam" id="PF20178">
    <property type="entry name" value="ToxA_N"/>
    <property type="match status" value="1"/>
</dbReference>
<evidence type="ECO:0000313" key="5">
    <source>
        <dbReference type="Proteomes" id="UP000327191"/>
    </source>
</evidence>
<feature type="region of interest" description="Disordered" evidence="2">
    <location>
        <begin position="1"/>
        <end position="25"/>
    </location>
</feature>
<evidence type="ECO:0000256" key="2">
    <source>
        <dbReference type="SAM" id="MobiDB-lite"/>
    </source>
</evidence>
<dbReference type="Proteomes" id="UP000327191">
    <property type="component" value="Unassembled WGS sequence"/>
</dbReference>
<dbReference type="InterPro" id="IPR046673">
    <property type="entry name" value="ToxA_N"/>
</dbReference>
<dbReference type="RefSeq" id="WP_150672947.1">
    <property type="nucleotide sequence ID" value="NZ_CABVJE010000011.1"/>
</dbReference>
<protein>
    <recommendedName>
        <fullName evidence="3">Dermonecrotic toxin N-terminal domain-containing protein</fullName>
    </recommendedName>
</protein>
<proteinExistence type="predicted"/>